<evidence type="ECO:0000256" key="3">
    <source>
        <dbReference type="ARBA" id="ARBA00023235"/>
    </source>
</evidence>
<evidence type="ECO:0000313" key="4">
    <source>
        <dbReference type="EMBL" id="KAK8534591.1"/>
    </source>
</evidence>
<sequence length="220" mass="24761">MMTKICTKVNGEPTLESPIVDVSSKEFHGKERDDSDKGVYVGDDYPTSPTNEMVLRLAAEQGWLNMVLDVGFKTHVFRLGGIYGSSRSVVEITIKQEPLSEFQKQKVSKQFTSRVHVADNCQALKASTCTQLSKRIYSIIDDDPTSQRKVFVYTLDLVEKKWHCSTKKITCHDSVEAFVQKASLRNEKQAAMTTLSFSNFRYIATSLAFSSSRARSNILI</sequence>
<dbReference type="SUPFAM" id="SSF51735">
    <property type="entry name" value="NAD(P)-binding Rossmann-fold domains"/>
    <property type="match status" value="1"/>
</dbReference>
<keyword evidence="2" id="KW-0520">NAD</keyword>
<dbReference type="Gene3D" id="3.40.50.720">
    <property type="entry name" value="NAD(P)-binding Rossmann-like Domain"/>
    <property type="match status" value="1"/>
</dbReference>
<dbReference type="EMBL" id="JBBPBM010000031">
    <property type="protein sequence ID" value="KAK8534591.1"/>
    <property type="molecule type" value="Genomic_DNA"/>
</dbReference>
<keyword evidence="3" id="KW-0413">Isomerase</keyword>
<comment type="caution">
    <text evidence="4">The sequence shown here is derived from an EMBL/GenBank/DDBJ whole genome shotgun (WGS) entry which is preliminary data.</text>
</comment>
<dbReference type="PANTHER" id="PTHR43574">
    <property type="entry name" value="EPIMERASE-RELATED"/>
    <property type="match status" value="1"/>
</dbReference>
<evidence type="ECO:0000313" key="5">
    <source>
        <dbReference type="Proteomes" id="UP001472677"/>
    </source>
</evidence>
<organism evidence="4 5">
    <name type="scientific">Hibiscus sabdariffa</name>
    <name type="common">roselle</name>
    <dbReference type="NCBI Taxonomy" id="183260"/>
    <lineage>
        <taxon>Eukaryota</taxon>
        <taxon>Viridiplantae</taxon>
        <taxon>Streptophyta</taxon>
        <taxon>Embryophyta</taxon>
        <taxon>Tracheophyta</taxon>
        <taxon>Spermatophyta</taxon>
        <taxon>Magnoliopsida</taxon>
        <taxon>eudicotyledons</taxon>
        <taxon>Gunneridae</taxon>
        <taxon>Pentapetalae</taxon>
        <taxon>rosids</taxon>
        <taxon>malvids</taxon>
        <taxon>Malvales</taxon>
        <taxon>Malvaceae</taxon>
        <taxon>Malvoideae</taxon>
        <taxon>Hibiscus</taxon>
    </lineage>
</organism>
<reference evidence="4 5" key="1">
    <citation type="journal article" date="2024" name="G3 (Bethesda)">
        <title>Genome assembly of Hibiscus sabdariffa L. provides insights into metabolisms of medicinal natural products.</title>
        <authorList>
            <person name="Kim T."/>
        </authorList>
    </citation>
    <scope>NUCLEOTIDE SEQUENCE [LARGE SCALE GENOMIC DNA]</scope>
    <source>
        <strain evidence="4">TK-2024</strain>
        <tissue evidence="4">Old leaves</tissue>
    </source>
</reference>
<dbReference type="InterPro" id="IPR036291">
    <property type="entry name" value="NAD(P)-bd_dom_sf"/>
</dbReference>
<dbReference type="Proteomes" id="UP001472677">
    <property type="component" value="Unassembled WGS sequence"/>
</dbReference>
<gene>
    <name evidence="4" type="ORF">V6N12_057235</name>
</gene>
<accession>A0ABR2DC63</accession>
<keyword evidence="5" id="KW-1185">Reference proteome</keyword>
<proteinExistence type="inferred from homology"/>
<name>A0ABR2DC63_9ROSI</name>
<comment type="similarity">
    <text evidence="1">Belongs to the NAD(P)-dependent epimerase/dehydratase family.</text>
</comment>
<protein>
    <submittedName>
        <fullName evidence="4">Uncharacterized protein</fullName>
    </submittedName>
</protein>
<evidence type="ECO:0000256" key="1">
    <source>
        <dbReference type="ARBA" id="ARBA00007637"/>
    </source>
</evidence>
<evidence type="ECO:0000256" key="2">
    <source>
        <dbReference type="ARBA" id="ARBA00023027"/>
    </source>
</evidence>